<keyword evidence="6" id="KW-0333">Golgi apparatus</keyword>
<keyword evidence="10" id="KW-1185">Reference proteome</keyword>
<protein>
    <submittedName>
        <fullName evidence="9">Putative uronyl 2-sulfotransferase-like isoform X3</fullName>
    </submittedName>
</protein>
<keyword evidence="5" id="KW-1133">Transmembrane helix</keyword>
<evidence type="ECO:0000256" key="8">
    <source>
        <dbReference type="ARBA" id="ARBA00023180"/>
    </source>
</evidence>
<name>A0A2G8L425_STIJA</name>
<organism evidence="9 10">
    <name type="scientific">Stichopus japonicus</name>
    <name type="common">Sea cucumber</name>
    <dbReference type="NCBI Taxonomy" id="307972"/>
    <lineage>
        <taxon>Eukaryota</taxon>
        <taxon>Metazoa</taxon>
        <taxon>Echinodermata</taxon>
        <taxon>Eleutherozoa</taxon>
        <taxon>Echinozoa</taxon>
        <taxon>Holothuroidea</taxon>
        <taxon>Aspidochirotacea</taxon>
        <taxon>Aspidochirotida</taxon>
        <taxon>Stichopodidae</taxon>
        <taxon>Apostichopus</taxon>
    </lineage>
</organism>
<dbReference type="GO" id="GO:0000139">
    <property type="term" value="C:Golgi membrane"/>
    <property type="evidence" value="ECO:0007669"/>
    <property type="project" value="UniProtKB-SubCell"/>
</dbReference>
<sequence length="178" mass="20643">MVRDPLERFVSEYYFLRNGDSLISARSAQLSHGYKPNQLPEGWNDTLDECVRKKSELCYPNSGIMKLFCGFSPSCSVASRWTFNHAVFNLDRYTVVGLTDDFASTLEALEKLLPDLVAKDTAAIFRKRYNLSKYQTINRNDPEEDTKTILRTQMAHEHEFYNLVRQKFRKLKTELGIS</sequence>
<evidence type="ECO:0000256" key="3">
    <source>
        <dbReference type="ARBA" id="ARBA00022692"/>
    </source>
</evidence>
<evidence type="ECO:0000313" key="10">
    <source>
        <dbReference type="Proteomes" id="UP000230750"/>
    </source>
</evidence>
<dbReference type="STRING" id="307972.A0A2G8L425"/>
<evidence type="ECO:0000313" key="9">
    <source>
        <dbReference type="EMBL" id="PIK55001.1"/>
    </source>
</evidence>
<evidence type="ECO:0000256" key="5">
    <source>
        <dbReference type="ARBA" id="ARBA00022989"/>
    </source>
</evidence>
<keyword evidence="8" id="KW-0325">Glycoprotein</keyword>
<comment type="subcellular location">
    <subcellularLocation>
        <location evidence="1">Golgi apparatus membrane</location>
        <topology evidence="1">Single-pass type II membrane protein</topology>
    </subcellularLocation>
</comment>
<evidence type="ECO:0000256" key="4">
    <source>
        <dbReference type="ARBA" id="ARBA00022968"/>
    </source>
</evidence>
<dbReference type="InterPro" id="IPR027417">
    <property type="entry name" value="P-loop_NTPase"/>
</dbReference>
<comment type="caution">
    <text evidence="9">The sequence shown here is derived from an EMBL/GenBank/DDBJ whole genome shotgun (WGS) entry which is preliminary data.</text>
</comment>
<keyword evidence="3" id="KW-0812">Transmembrane</keyword>
<evidence type="ECO:0000256" key="2">
    <source>
        <dbReference type="ARBA" id="ARBA00022679"/>
    </source>
</evidence>
<dbReference type="InterPro" id="IPR007734">
    <property type="entry name" value="Heparan_SO4_2-O-STrfase"/>
</dbReference>
<dbReference type="PANTHER" id="PTHR12129">
    <property type="entry name" value="HEPARAN SULFATE 2-O-SULFOTRANSFERASE"/>
    <property type="match status" value="1"/>
</dbReference>
<dbReference type="GO" id="GO:0008146">
    <property type="term" value="F:sulfotransferase activity"/>
    <property type="evidence" value="ECO:0007669"/>
    <property type="project" value="InterPro"/>
</dbReference>
<dbReference type="AlphaFoldDB" id="A0A2G8L425"/>
<evidence type="ECO:0000256" key="6">
    <source>
        <dbReference type="ARBA" id="ARBA00023034"/>
    </source>
</evidence>
<dbReference type="SUPFAM" id="SSF52540">
    <property type="entry name" value="P-loop containing nucleoside triphosphate hydrolases"/>
    <property type="match status" value="1"/>
</dbReference>
<evidence type="ECO:0000256" key="7">
    <source>
        <dbReference type="ARBA" id="ARBA00023136"/>
    </source>
</evidence>
<gene>
    <name evidence="9" type="ORF">BSL78_08048</name>
</gene>
<dbReference type="Gene3D" id="3.40.50.300">
    <property type="entry name" value="P-loop containing nucleotide triphosphate hydrolases"/>
    <property type="match status" value="1"/>
</dbReference>
<keyword evidence="2 9" id="KW-0808">Transferase</keyword>
<keyword evidence="7" id="KW-0472">Membrane</keyword>
<dbReference type="OrthoDB" id="10019582at2759"/>
<evidence type="ECO:0000256" key="1">
    <source>
        <dbReference type="ARBA" id="ARBA00004323"/>
    </source>
</evidence>
<dbReference type="PANTHER" id="PTHR12129:SF15">
    <property type="entry name" value="URONYL 2-SULFOTRANSFERASE"/>
    <property type="match status" value="1"/>
</dbReference>
<reference evidence="9 10" key="1">
    <citation type="journal article" date="2017" name="PLoS Biol.">
        <title>The sea cucumber genome provides insights into morphological evolution and visceral regeneration.</title>
        <authorList>
            <person name="Zhang X."/>
            <person name="Sun L."/>
            <person name="Yuan J."/>
            <person name="Sun Y."/>
            <person name="Gao Y."/>
            <person name="Zhang L."/>
            <person name="Li S."/>
            <person name="Dai H."/>
            <person name="Hamel J.F."/>
            <person name="Liu C."/>
            <person name="Yu Y."/>
            <person name="Liu S."/>
            <person name="Lin W."/>
            <person name="Guo K."/>
            <person name="Jin S."/>
            <person name="Xu P."/>
            <person name="Storey K.B."/>
            <person name="Huan P."/>
            <person name="Zhang T."/>
            <person name="Zhou Y."/>
            <person name="Zhang J."/>
            <person name="Lin C."/>
            <person name="Li X."/>
            <person name="Xing L."/>
            <person name="Huo D."/>
            <person name="Sun M."/>
            <person name="Wang L."/>
            <person name="Mercier A."/>
            <person name="Li F."/>
            <person name="Yang H."/>
            <person name="Xiang J."/>
        </authorList>
    </citation>
    <scope>NUCLEOTIDE SEQUENCE [LARGE SCALE GENOMIC DNA]</scope>
    <source>
        <strain evidence="9">Shaxun</strain>
        <tissue evidence="9">Muscle</tissue>
    </source>
</reference>
<proteinExistence type="predicted"/>
<accession>A0A2G8L425</accession>
<keyword evidence="4" id="KW-0735">Signal-anchor</keyword>
<dbReference type="EMBL" id="MRZV01000227">
    <property type="protein sequence ID" value="PIK55001.1"/>
    <property type="molecule type" value="Genomic_DNA"/>
</dbReference>
<dbReference type="Proteomes" id="UP000230750">
    <property type="component" value="Unassembled WGS sequence"/>
</dbReference>